<organism evidence="1 2">
    <name type="scientific">Candidatus Woykebacteria bacterium RIFCSPHIGHO2_02_FULL_43_16b</name>
    <dbReference type="NCBI Taxonomy" id="1802601"/>
    <lineage>
        <taxon>Bacteria</taxon>
        <taxon>Candidatus Woykeibacteriota</taxon>
    </lineage>
</organism>
<dbReference type="GO" id="GO:0003677">
    <property type="term" value="F:DNA binding"/>
    <property type="evidence" value="ECO:0007669"/>
    <property type="project" value="InterPro"/>
</dbReference>
<sequence length="85" mass="9395">MYELKKKADALKKELENEIVEVEAGDIKIRVSADQKIRDITFGDSVDPKNLRDAINKALEESQKVAAEKMKGMMGGMGGLSDLLK</sequence>
<dbReference type="InterPro" id="IPR036894">
    <property type="entry name" value="YbaB-like_sf"/>
</dbReference>
<dbReference type="InterPro" id="IPR004401">
    <property type="entry name" value="YbaB/EbfC"/>
</dbReference>
<reference evidence="1 2" key="1">
    <citation type="journal article" date="2016" name="Nat. Commun.">
        <title>Thousands of microbial genomes shed light on interconnected biogeochemical processes in an aquifer system.</title>
        <authorList>
            <person name="Anantharaman K."/>
            <person name="Brown C.T."/>
            <person name="Hug L.A."/>
            <person name="Sharon I."/>
            <person name="Castelle C.J."/>
            <person name="Probst A.J."/>
            <person name="Thomas B.C."/>
            <person name="Singh A."/>
            <person name="Wilkins M.J."/>
            <person name="Karaoz U."/>
            <person name="Brodie E.L."/>
            <person name="Williams K.H."/>
            <person name="Hubbard S.S."/>
            <person name="Banfield J.F."/>
        </authorList>
    </citation>
    <scope>NUCLEOTIDE SEQUENCE [LARGE SCALE GENOMIC DNA]</scope>
</reference>
<dbReference type="EMBL" id="MHCX01000038">
    <property type="protein sequence ID" value="OGY28956.1"/>
    <property type="molecule type" value="Genomic_DNA"/>
</dbReference>
<comment type="caution">
    <text evidence="1">The sequence shown here is derived from an EMBL/GenBank/DDBJ whole genome shotgun (WGS) entry which is preliminary data.</text>
</comment>
<dbReference type="Gene3D" id="3.30.1310.10">
    <property type="entry name" value="Nucleoid-associated protein YbaB-like domain"/>
    <property type="match status" value="1"/>
</dbReference>
<proteinExistence type="predicted"/>
<dbReference type="Pfam" id="PF02575">
    <property type="entry name" value="YbaB_DNA_bd"/>
    <property type="match status" value="1"/>
</dbReference>
<accession>A0A1G1WML1</accession>
<dbReference type="SUPFAM" id="SSF82607">
    <property type="entry name" value="YbaB-like"/>
    <property type="match status" value="1"/>
</dbReference>
<dbReference type="AlphaFoldDB" id="A0A1G1WML1"/>
<evidence type="ECO:0008006" key="3">
    <source>
        <dbReference type="Google" id="ProtNLM"/>
    </source>
</evidence>
<protein>
    <recommendedName>
        <fullName evidence="3">Nucleoid-associated protein, YbaB/EbfC family</fullName>
    </recommendedName>
</protein>
<gene>
    <name evidence="1" type="ORF">A3J50_01420</name>
</gene>
<name>A0A1G1WML1_9BACT</name>
<evidence type="ECO:0000313" key="1">
    <source>
        <dbReference type="EMBL" id="OGY28956.1"/>
    </source>
</evidence>
<dbReference type="Proteomes" id="UP000177821">
    <property type="component" value="Unassembled WGS sequence"/>
</dbReference>
<evidence type="ECO:0000313" key="2">
    <source>
        <dbReference type="Proteomes" id="UP000177821"/>
    </source>
</evidence>